<proteinExistence type="inferred from homology"/>
<comment type="similarity">
    <text evidence="11 12">Belongs to the class-I aminoacyl-tRNA synthetase family. ValS type 1 subfamily.</text>
</comment>
<dbReference type="Gene3D" id="3.40.50.620">
    <property type="entry name" value="HUPs"/>
    <property type="match status" value="3"/>
</dbReference>
<organism evidence="16 17">
    <name type="scientific">Oceanidesulfovibrio indonesiensis</name>
    <dbReference type="NCBI Taxonomy" id="54767"/>
    <lineage>
        <taxon>Bacteria</taxon>
        <taxon>Pseudomonadati</taxon>
        <taxon>Thermodesulfobacteriota</taxon>
        <taxon>Desulfovibrionia</taxon>
        <taxon>Desulfovibrionales</taxon>
        <taxon>Desulfovibrionaceae</taxon>
        <taxon>Oceanidesulfovibrio</taxon>
    </lineage>
</organism>
<dbReference type="GO" id="GO:0002161">
    <property type="term" value="F:aminoacyl-tRNA deacylase activity"/>
    <property type="evidence" value="ECO:0007669"/>
    <property type="project" value="InterPro"/>
</dbReference>
<dbReference type="InterPro" id="IPR037118">
    <property type="entry name" value="Val-tRNA_synth_C_sf"/>
</dbReference>
<dbReference type="InterPro" id="IPR001412">
    <property type="entry name" value="aa-tRNA-synth_I_CS"/>
</dbReference>
<dbReference type="OrthoDB" id="9810365at2"/>
<feature type="coiled-coil region" evidence="12">
    <location>
        <begin position="824"/>
        <end position="896"/>
    </location>
</feature>
<evidence type="ECO:0000256" key="10">
    <source>
        <dbReference type="ARBA" id="ARBA00047552"/>
    </source>
</evidence>
<dbReference type="InterPro" id="IPR009080">
    <property type="entry name" value="tRNAsynth_Ia_anticodon-bd"/>
</dbReference>
<dbReference type="GO" id="GO:0005829">
    <property type="term" value="C:cytosol"/>
    <property type="evidence" value="ECO:0007669"/>
    <property type="project" value="TreeGrafter"/>
</dbReference>
<dbReference type="PANTHER" id="PTHR11946">
    <property type="entry name" value="VALYL-TRNA SYNTHETASES"/>
    <property type="match status" value="1"/>
</dbReference>
<evidence type="ECO:0000256" key="8">
    <source>
        <dbReference type="ARBA" id="ARBA00023054"/>
    </source>
</evidence>
<dbReference type="InterPro" id="IPR019499">
    <property type="entry name" value="Val-tRNA_synth_tRNA-bd"/>
</dbReference>
<evidence type="ECO:0000256" key="12">
    <source>
        <dbReference type="HAMAP-Rule" id="MF_02004"/>
    </source>
</evidence>
<dbReference type="InterPro" id="IPR010978">
    <property type="entry name" value="tRNA-bd_arm"/>
</dbReference>
<dbReference type="Gene3D" id="1.10.730.10">
    <property type="entry name" value="Isoleucyl-tRNA Synthetase, Domain 1"/>
    <property type="match status" value="1"/>
</dbReference>
<dbReference type="SUPFAM" id="SSF50677">
    <property type="entry name" value="ValRS/IleRS/LeuRS editing domain"/>
    <property type="match status" value="1"/>
</dbReference>
<feature type="domain" description="Aminoacyl-tRNA synthetase class Ia" evidence="13">
    <location>
        <begin position="19"/>
        <end position="572"/>
    </location>
</feature>
<dbReference type="InterPro" id="IPR014729">
    <property type="entry name" value="Rossmann-like_a/b/a_fold"/>
</dbReference>
<dbReference type="FunFam" id="1.10.287.380:FF:000001">
    <property type="entry name" value="Valine--tRNA ligase"/>
    <property type="match status" value="1"/>
</dbReference>
<dbReference type="InterPro" id="IPR002300">
    <property type="entry name" value="aa-tRNA-synth_Ia"/>
</dbReference>
<evidence type="ECO:0000259" key="14">
    <source>
        <dbReference type="Pfam" id="PF08264"/>
    </source>
</evidence>
<dbReference type="GO" id="GO:0006438">
    <property type="term" value="P:valyl-tRNA aminoacylation"/>
    <property type="evidence" value="ECO:0007669"/>
    <property type="project" value="UniProtKB-UniRule"/>
</dbReference>
<feature type="binding site" evidence="12">
    <location>
        <position position="536"/>
    </location>
    <ligand>
        <name>ATP</name>
        <dbReference type="ChEBI" id="CHEBI:30616"/>
    </ligand>
</feature>
<keyword evidence="3 12" id="KW-0963">Cytoplasm</keyword>
<keyword evidence="6 12" id="KW-0067">ATP-binding</keyword>
<comment type="function">
    <text evidence="12">Catalyzes the attachment of valine to tRNA(Val). As ValRS can inadvertently accommodate and process structurally similar amino acids such as threonine, to avoid such errors, it has a 'posttransfer' editing activity that hydrolyzes mischarged Thr-tRNA(Val) in a tRNA-dependent manner.</text>
</comment>
<evidence type="ECO:0000256" key="9">
    <source>
        <dbReference type="ARBA" id="ARBA00023146"/>
    </source>
</evidence>
<evidence type="ECO:0000256" key="11">
    <source>
        <dbReference type="ARBA" id="ARBA00060830"/>
    </source>
</evidence>
<feature type="short sequence motif" description="'KMSKS' region" evidence="12">
    <location>
        <begin position="533"/>
        <end position="537"/>
    </location>
</feature>
<feature type="domain" description="Methionyl/Valyl/Leucyl/Isoleucyl-tRNA synthetase anticodon-binding" evidence="14">
    <location>
        <begin position="620"/>
        <end position="766"/>
    </location>
</feature>
<evidence type="ECO:0000259" key="15">
    <source>
        <dbReference type="Pfam" id="PF10458"/>
    </source>
</evidence>
<evidence type="ECO:0000256" key="4">
    <source>
        <dbReference type="ARBA" id="ARBA00022598"/>
    </source>
</evidence>
<feature type="short sequence motif" description="'HIGH' region" evidence="12">
    <location>
        <begin position="47"/>
        <end position="57"/>
    </location>
</feature>
<dbReference type="InterPro" id="IPR009008">
    <property type="entry name" value="Val/Leu/Ile-tRNA-synth_edit"/>
</dbReference>
<dbReference type="InterPro" id="IPR002303">
    <property type="entry name" value="Valyl-tRNA_ligase"/>
</dbReference>
<dbReference type="SUPFAM" id="SSF46589">
    <property type="entry name" value="tRNA-binding arm"/>
    <property type="match status" value="1"/>
</dbReference>
<dbReference type="GO" id="GO:0005524">
    <property type="term" value="F:ATP binding"/>
    <property type="evidence" value="ECO:0007669"/>
    <property type="project" value="UniProtKB-UniRule"/>
</dbReference>
<dbReference type="Gene3D" id="1.10.287.380">
    <property type="entry name" value="Valyl-tRNA synthetase, C-terminal domain"/>
    <property type="match status" value="1"/>
</dbReference>
<comment type="subunit">
    <text evidence="2 12">Monomer.</text>
</comment>
<evidence type="ECO:0000256" key="2">
    <source>
        <dbReference type="ARBA" id="ARBA00011245"/>
    </source>
</evidence>
<dbReference type="Gene3D" id="3.90.740.10">
    <property type="entry name" value="Valyl/Leucyl/Isoleucyl-tRNA synthetase, editing domain"/>
    <property type="match status" value="1"/>
</dbReference>
<sequence>MSEKTLPKGYEPADVEKRWNQHWEETRAFTPDADPDRESYSIVIPPPNVTGTLHMGHALNMTLQDILCRFNRQKGKNVLWVPGMDHAGIATQNVVERQLAAEGLSREDLGREQFVERVWQWKEEYGGKILNQIRRLGASVDWTRERFTYDELLSKAVREVFVQLHDEGLIYKGDYIINWCNRCHTALADDEVEYAAKAGKLYLIRYPYAARGGAGDRLPDLVVATTRPETMLGDTAVAVNPEDERYSDAIGMDVDLPLTGRTIPVIGDSYVDMEFGTGCLKITPAHDPNDFEIGRKHELESLQVIDSRGVMSEAAGPEFAGMTTREARKKVVAELKARGFLVEVKDYDHNVGHCYRCKSVIEPHVSTQWFVKVGPLAAKARDAVSEGETRILPEQWVKVYNNWLDNIRDWCISRQLWWGHRIPAWTCESCGKLIVSREDPTVCPECGSGKLVQDEDVLDTWFSSALWPFSTMGWPEKTKDLETFYPTSVLVTAFDILFFWVARMMMMGIHFMGKPPFADVYIHALVRDAEGKKMSKSVGNVIDPLIMIDKYGCDSLRFTLTAFAAMGRDIKLAEERIEGYRHFVNKIWNAARFVMMNLPESMPVDAASREVEKTPGVHHQWIFHRLEQVKDEVGRSLEDYRFNDAAQALYQFIWHEFCDWYLEMLKPEFNGEDEAAREGAQVAVWTAFTEVLVLLHPIMPFVTAEIWSVLPDTAGDDISRALYPAPRPAAANEAAQKAMVLVQETVVAVRNIRGELNIAPSKELALIVRPAETDAARILEENRGMITTLAKLESLTVDADATPPTAVASAVVQGSECYVPLAGAIDFEDELARLDKELGKIEKELAVGTKKLANEGFVSKAPAEVVAKEKEKVDALSDKRDKLMDLKERLAAASQE</sequence>
<comment type="domain">
    <text evidence="12">The C-terminal coiled-coil domain is crucial for aminoacylation activity.</text>
</comment>
<dbReference type="PROSITE" id="PS00178">
    <property type="entry name" value="AA_TRNA_LIGASE_I"/>
    <property type="match status" value="1"/>
</dbReference>
<keyword evidence="5 12" id="KW-0547">Nucleotide-binding</keyword>
<dbReference type="Pfam" id="PF08264">
    <property type="entry name" value="Anticodon_1"/>
    <property type="match status" value="1"/>
</dbReference>
<dbReference type="Pfam" id="PF00133">
    <property type="entry name" value="tRNA-synt_1"/>
    <property type="match status" value="1"/>
</dbReference>
<evidence type="ECO:0000256" key="6">
    <source>
        <dbReference type="ARBA" id="ARBA00022840"/>
    </source>
</evidence>
<gene>
    <name evidence="12" type="primary">valS</name>
    <name evidence="16" type="ORF">DPQ33_05290</name>
</gene>
<keyword evidence="8 12" id="KW-0175">Coiled coil</keyword>
<dbReference type="NCBIfam" id="NF004349">
    <property type="entry name" value="PRK05729.1"/>
    <property type="match status" value="1"/>
</dbReference>
<comment type="caution">
    <text evidence="16">The sequence shown here is derived from an EMBL/GenBank/DDBJ whole genome shotgun (WGS) entry which is preliminary data.</text>
</comment>
<dbReference type="GO" id="GO:0004832">
    <property type="term" value="F:valine-tRNA ligase activity"/>
    <property type="evidence" value="ECO:0007669"/>
    <property type="project" value="UniProtKB-UniRule"/>
</dbReference>
<dbReference type="AlphaFoldDB" id="A0A7M3MIG2"/>
<evidence type="ECO:0000256" key="1">
    <source>
        <dbReference type="ARBA" id="ARBA00004496"/>
    </source>
</evidence>
<feature type="domain" description="Valyl-tRNA synthetase tRNA-binding arm" evidence="15">
    <location>
        <begin position="826"/>
        <end position="885"/>
    </location>
</feature>
<evidence type="ECO:0000259" key="13">
    <source>
        <dbReference type="Pfam" id="PF00133"/>
    </source>
</evidence>
<keyword evidence="9 12" id="KW-0030">Aminoacyl-tRNA synthetase</keyword>
<keyword evidence="7 12" id="KW-0648">Protein biosynthesis</keyword>
<dbReference type="EMBL" id="QMIE01000003">
    <property type="protein sequence ID" value="TVM18874.1"/>
    <property type="molecule type" value="Genomic_DNA"/>
</dbReference>
<name>A0A7M3MIG2_9BACT</name>
<comment type="domain">
    <text evidence="12">ValRS has two distinct active sites: one for aminoacylation and one for editing. The misactivated threonine is translocated from the active site to the editing site.</text>
</comment>
<evidence type="ECO:0000313" key="17">
    <source>
        <dbReference type="Proteomes" id="UP000448292"/>
    </source>
</evidence>
<dbReference type="HAMAP" id="MF_02004">
    <property type="entry name" value="Val_tRNA_synth_type1"/>
    <property type="match status" value="1"/>
</dbReference>
<comment type="subcellular location">
    <subcellularLocation>
        <location evidence="1 12">Cytoplasm</location>
    </subcellularLocation>
</comment>
<comment type="catalytic activity">
    <reaction evidence="10 12">
        <text>tRNA(Val) + L-valine + ATP = L-valyl-tRNA(Val) + AMP + diphosphate</text>
        <dbReference type="Rhea" id="RHEA:10704"/>
        <dbReference type="Rhea" id="RHEA-COMP:9672"/>
        <dbReference type="Rhea" id="RHEA-COMP:9708"/>
        <dbReference type="ChEBI" id="CHEBI:30616"/>
        <dbReference type="ChEBI" id="CHEBI:33019"/>
        <dbReference type="ChEBI" id="CHEBI:57762"/>
        <dbReference type="ChEBI" id="CHEBI:78442"/>
        <dbReference type="ChEBI" id="CHEBI:78537"/>
        <dbReference type="ChEBI" id="CHEBI:456215"/>
        <dbReference type="EC" id="6.1.1.9"/>
    </reaction>
</comment>
<dbReference type="RefSeq" id="WP_144302149.1">
    <property type="nucleotide sequence ID" value="NZ_QMIE01000003.1"/>
</dbReference>
<dbReference type="NCBIfam" id="TIGR00422">
    <property type="entry name" value="valS"/>
    <property type="match status" value="1"/>
</dbReference>
<accession>A0A7M3MIG2</accession>
<dbReference type="CDD" id="cd07962">
    <property type="entry name" value="Anticodon_Ia_Val"/>
    <property type="match status" value="1"/>
</dbReference>
<dbReference type="FunFam" id="1.10.730.10:FF:000014">
    <property type="entry name" value="Valine--tRNA ligase"/>
    <property type="match status" value="1"/>
</dbReference>
<dbReference type="Proteomes" id="UP000448292">
    <property type="component" value="Unassembled WGS sequence"/>
</dbReference>
<dbReference type="PANTHER" id="PTHR11946:SF93">
    <property type="entry name" value="VALINE--TRNA LIGASE, CHLOROPLASTIC_MITOCHONDRIAL 2"/>
    <property type="match status" value="1"/>
</dbReference>
<keyword evidence="17" id="KW-1185">Reference proteome</keyword>
<dbReference type="Pfam" id="PF10458">
    <property type="entry name" value="Val_tRNA-synt_C"/>
    <property type="match status" value="1"/>
</dbReference>
<dbReference type="CDD" id="cd00817">
    <property type="entry name" value="ValRS_core"/>
    <property type="match status" value="1"/>
</dbReference>
<dbReference type="FunFam" id="3.40.50.620:FF:000098">
    <property type="entry name" value="Valine--tRNA ligase"/>
    <property type="match status" value="1"/>
</dbReference>
<dbReference type="FunFam" id="3.40.50.620:FF:000032">
    <property type="entry name" value="Valine--tRNA ligase"/>
    <property type="match status" value="1"/>
</dbReference>
<dbReference type="InterPro" id="IPR033705">
    <property type="entry name" value="Anticodon_Ia_Val"/>
</dbReference>
<dbReference type="SUPFAM" id="SSF52374">
    <property type="entry name" value="Nucleotidylyl transferase"/>
    <property type="match status" value="1"/>
</dbReference>
<reference evidence="16 17" key="1">
    <citation type="submission" date="2018-06" db="EMBL/GenBank/DDBJ databases">
        <title>Complete genome of Desulfovibrio indonesiensis P37SLT.</title>
        <authorList>
            <person name="Crispim J.S."/>
            <person name="Vidigal P.M.P."/>
            <person name="Silva L.C.F."/>
            <person name="Laguardia C.N."/>
            <person name="Araujo L.C."/>
            <person name="Dias R.S."/>
            <person name="Sousa M.P."/>
            <person name="Paula S.O."/>
            <person name="Silva C."/>
        </authorList>
    </citation>
    <scope>NUCLEOTIDE SEQUENCE [LARGE SCALE GENOMIC DNA]</scope>
    <source>
        <strain evidence="16 17">P37SLT</strain>
    </source>
</reference>
<evidence type="ECO:0000256" key="7">
    <source>
        <dbReference type="ARBA" id="ARBA00022917"/>
    </source>
</evidence>
<evidence type="ECO:0000313" key="16">
    <source>
        <dbReference type="EMBL" id="TVM18874.1"/>
    </source>
</evidence>
<protein>
    <recommendedName>
        <fullName evidence="12">Valine--tRNA ligase</fullName>
        <ecNumber evidence="12">6.1.1.9</ecNumber>
    </recommendedName>
    <alternativeName>
        <fullName evidence="12">Valyl-tRNA synthetase</fullName>
        <shortName evidence="12">ValRS</shortName>
    </alternativeName>
</protein>
<evidence type="ECO:0000256" key="5">
    <source>
        <dbReference type="ARBA" id="ARBA00022741"/>
    </source>
</evidence>
<dbReference type="PRINTS" id="PR00986">
    <property type="entry name" value="TRNASYNTHVAL"/>
</dbReference>
<dbReference type="EC" id="6.1.1.9" evidence="12"/>
<dbReference type="SUPFAM" id="SSF47323">
    <property type="entry name" value="Anticodon-binding domain of a subclass of class I aminoacyl-tRNA synthetases"/>
    <property type="match status" value="1"/>
</dbReference>
<evidence type="ECO:0000256" key="3">
    <source>
        <dbReference type="ARBA" id="ARBA00022490"/>
    </source>
</evidence>
<keyword evidence="4 12" id="KW-0436">Ligase</keyword>
<dbReference type="InterPro" id="IPR013155">
    <property type="entry name" value="M/V/L/I-tRNA-synth_anticd-bd"/>
</dbReference>